<dbReference type="UniPathway" id="UPA00362"/>
<protein>
    <recommendedName>
        <fullName evidence="6">3-hydroxyisobutyryl-CoA hydrolase, mitochondrial</fullName>
        <ecNumber evidence="5">3.1.2.4</ecNumber>
    </recommendedName>
    <alternativeName>
        <fullName evidence="11">3-hydroxyisobutyryl-coenzyme A hydrolase</fullName>
    </alternativeName>
</protein>
<dbReference type="Pfam" id="PF16113">
    <property type="entry name" value="ECH_2"/>
    <property type="match status" value="1"/>
</dbReference>
<feature type="non-terminal residue" evidence="13">
    <location>
        <position position="377"/>
    </location>
</feature>
<dbReference type="InterPro" id="IPR032259">
    <property type="entry name" value="HIBYL-CoA-H"/>
</dbReference>
<evidence type="ECO:0000256" key="5">
    <source>
        <dbReference type="ARBA" id="ARBA00011915"/>
    </source>
</evidence>
<name>A0A482W6K7_ASBVE</name>
<dbReference type="EC" id="3.1.2.4" evidence="5"/>
<accession>A0A482W6K7</accession>
<dbReference type="SUPFAM" id="SSF52096">
    <property type="entry name" value="ClpP/crotonase"/>
    <property type="match status" value="1"/>
</dbReference>
<evidence type="ECO:0000256" key="6">
    <source>
        <dbReference type="ARBA" id="ARBA00016714"/>
    </source>
</evidence>
<keyword evidence="8 13" id="KW-0378">Hydrolase</keyword>
<feature type="non-terminal residue" evidence="13">
    <location>
        <position position="1"/>
    </location>
</feature>
<comment type="catalytic activity">
    <reaction evidence="1">
        <text>3-hydroxy-2-methylpropanoyl-CoA + H2O = 3-hydroxy-2-methylpropanoate + CoA + H(+)</text>
        <dbReference type="Rhea" id="RHEA:20888"/>
        <dbReference type="ChEBI" id="CHEBI:11805"/>
        <dbReference type="ChEBI" id="CHEBI:15377"/>
        <dbReference type="ChEBI" id="CHEBI:15378"/>
        <dbReference type="ChEBI" id="CHEBI:57287"/>
        <dbReference type="ChEBI" id="CHEBI:57340"/>
        <dbReference type="EC" id="3.1.2.4"/>
    </reaction>
</comment>
<dbReference type="Proteomes" id="UP000292052">
    <property type="component" value="Unassembled WGS sequence"/>
</dbReference>
<evidence type="ECO:0000256" key="3">
    <source>
        <dbReference type="ARBA" id="ARBA00005109"/>
    </source>
</evidence>
<comment type="caution">
    <text evidence="13">The sequence shown here is derived from an EMBL/GenBank/DDBJ whole genome shotgun (WGS) entry which is preliminary data.</text>
</comment>
<proteinExistence type="inferred from homology"/>
<gene>
    <name evidence="13" type="ORF">BDFB_008196</name>
</gene>
<dbReference type="NCBIfam" id="NF004127">
    <property type="entry name" value="PRK05617.1"/>
    <property type="match status" value="1"/>
</dbReference>
<dbReference type="EMBL" id="QDEB01025152">
    <property type="protein sequence ID" value="RZC40565.1"/>
    <property type="molecule type" value="Genomic_DNA"/>
</dbReference>
<comment type="similarity">
    <text evidence="4">Belongs to the enoyl-CoA hydratase/isomerase family.</text>
</comment>
<comment type="function">
    <text evidence="10">Hydrolyzes 3-hydroxyisobutyryl-CoA (HIBYL-CoA), a saline catabolite. Has high activity toward isobutyryl-CoA. Could be an isobutyryl-CoA dehydrogenase that functions in valine catabolism. Also hydrolyzes 3-hydroxypropanoyl-CoA.</text>
</comment>
<dbReference type="InterPro" id="IPR045004">
    <property type="entry name" value="ECH_dom"/>
</dbReference>
<evidence type="ECO:0000256" key="1">
    <source>
        <dbReference type="ARBA" id="ARBA00001709"/>
    </source>
</evidence>
<dbReference type="STRING" id="1661398.A0A482W6K7"/>
<sequence>LLQRNVNLTSKLCKKLLATRLLPTVQKMSTVTDDVLFQDVDDKGVVTLNRPKALNALNLSMVSKLYPQLLAWERDKTLVIVKGAGGKAFCAGGDVKSVALAGMKGEKLGHAFFKQEYMTNGLIGGYKIPYVALIDGIVMGGGVGLSVHGPYRVATERSVFAMPETQIGLFPDVGGSYFLPRMKGKLGLYLALTGHRLQGADLLKAGIATHYIDSKNLEQLECDLLKCNNVKDINCALKNFSVKDEKEFSLAPRMKQINHCFSADSVEAIMCRLENDGSEWASDTIKQLCKMSPTSLKVTMKQLEYGSKMTLEECLQMEYRIAVNCLANKDFYEGVRALLVDKDKKPVWNPAKLSDVTPTLVESHFAKLPEDQELRHK</sequence>
<dbReference type="OrthoDB" id="1737613at2759"/>
<dbReference type="PANTHER" id="PTHR43176">
    <property type="entry name" value="3-HYDROXYISOBUTYRYL-COA HYDROLASE-RELATED"/>
    <property type="match status" value="1"/>
</dbReference>
<evidence type="ECO:0000256" key="11">
    <source>
        <dbReference type="ARBA" id="ARBA00031181"/>
    </source>
</evidence>
<reference evidence="13 14" key="1">
    <citation type="submission" date="2017-03" db="EMBL/GenBank/DDBJ databases">
        <title>Genome of the blue death feigning beetle - Asbolus verrucosus.</title>
        <authorList>
            <person name="Rider S.D."/>
        </authorList>
    </citation>
    <scope>NUCLEOTIDE SEQUENCE [LARGE SCALE GENOMIC DNA]</scope>
    <source>
        <strain evidence="13">Butters</strain>
        <tissue evidence="13">Head and leg muscle</tissue>
    </source>
</reference>
<dbReference type="FunFam" id="3.90.226.10:FF:000026">
    <property type="entry name" value="3-hydroxyisobutyryl-CoA hydrolase, mitochondrial"/>
    <property type="match status" value="1"/>
</dbReference>
<feature type="domain" description="Enoyl-CoA hydratase/isomerase" evidence="12">
    <location>
        <begin position="44"/>
        <end position="365"/>
    </location>
</feature>
<comment type="pathway">
    <text evidence="3">Amino-acid degradation; L-valine degradation.</text>
</comment>
<evidence type="ECO:0000256" key="7">
    <source>
        <dbReference type="ARBA" id="ARBA00022456"/>
    </source>
</evidence>
<keyword evidence="9" id="KW-0496">Mitochondrion</keyword>
<dbReference type="Gene3D" id="3.90.226.10">
    <property type="entry name" value="2-enoyl-CoA Hydratase, Chain A, domain 1"/>
    <property type="match status" value="1"/>
</dbReference>
<evidence type="ECO:0000256" key="8">
    <source>
        <dbReference type="ARBA" id="ARBA00022801"/>
    </source>
</evidence>
<evidence type="ECO:0000313" key="13">
    <source>
        <dbReference type="EMBL" id="RZC40565.1"/>
    </source>
</evidence>
<dbReference type="GO" id="GO:0003860">
    <property type="term" value="F:3-hydroxyisobutyryl-CoA hydrolase activity"/>
    <property type="evidence" value="ECO:0007669"/>
    <property type="project" value="UniProtKB-EC"/>
</dbReference>
<evidence type="ECO:0000256" key="9">
    <source>
        <dbReference type="ARBA" id="ARBA00023128"/>
    </source>
</evidence>
<evidence type="ECO:0000256" key="4">
    <source>
        <dbReference type="ARBA" id="ARBA00005254"/>
    </source>
</evidence>
<keyword evidence="14" id="KW-1185">Reference proteome</keyword>
<dbReference type="PANTHER" id="PTHR43176:SF3">
    <property type="entry name" value="3-HYDROXYISOBUTYRYL-COA HYDROLASE, MITOCHONDRIAL"/>
    <property type="match status" value="1"/>
</dbReference>
<dbReference type="InterPro" id="IPR029045">
    <property type="entry name" value="ClpP/crotonase-like_dom_sf"/>
</dbReference>
<comment type="subcellular location">
    <subcellularLocation>
        <location evidence="2">Mitochondrion</location>
    </subcellularLocation>
</comment>
<evidence type="ECO:0000256" key="2">
    <source>
        <dbReference type="ARBA" id="ARBA00004173"/>
    </source>
</evidence>
<evidence type="ECO:0000259" key="12">
    <source>
        <dbReference type="Pfam" id="PF16113"/>
    </source>
</evidence>
<dbReference type="CDD" id="cd06558">
    <property type="entry name" value="crotonase-like"/>
    <property type="match status" value="1"/>
</dbReference>
<evidence type="ECO:0000313" key="14">
    <source>
        <dbReference type="Proteomes" id="UP000292052"/>
    </source>
</evidence>
<dbReference type="GO" id="GO:0006574">
    <property type="term" value="P:L-valine catabolic process"/>
    <property type="evidence" value="ECO:0007669"/>
    <property type="project" value="UniProtKB-UniPathway"/>
</dbReference>
<organism evidence="13 14">
    <name type="scientific">Asbolus verrucosus</name>
    <name type="common">Desert ironclad beetle</name>
    <dbReference type="NCBI Taxonomy" id="1661398"/>
    <lineage>
        <taxon>Eukaryota</taxon>
        <taxon>Metazoa</taxon>
        <taxon>Ecdysozoa</taxon>
        <taxon>Arthropoda</taxon>
        <taxon>Hexapoda</taxon>
        <taxon>Insecta</taxon>
        <taxon>Pterygota</taxon>
        <taxon>Neoptera</taxon>
        <taxon>Endopterygota</taxon>
        <taxon>Coleoptera</taxon>
        <taxon>Polyphaga</taxon>
        <taxon>Cucujiformia</taxon>
        <taxon>Tenebrionidae</taxon>
        <taxon>Pimeliinae</taxon>
        <taxon>Asbolus</taxon>
    </lineage>
</organism>
<dbReference type="AlphaFoldDB" id="A0A482W6K7"/>
<keyword evidence="7" id="KW-0101">Branched-chain amino acid catabolism</keyword>
<evidence type="ECO:0000256" key="10">
    <source>
        <dbReference type="ARBA" id="ARBA00024871"/>
    </source>
</evidence>
<dbReference type="GO" id="GO:0005739">
    <property type="term" value="C:mitochondrion"/>
    <property type="evidence" value="ECO:0007669"/>
    <property type="project" value="UniProtKB-SubCell"/>
</dbReference>